<dbReference type="InterPro" id="IPR006145">
    <property type="entry name" value="PsdUridine_synth_RsuA/RluA"/>
</dbReference>
<keyword evidence="5" id="KW-0694">RNA-binding</keyword>
<dbReference type="Pfam" id="PF00849">
    <property type="entry name" value="PseudoU_synth_2"/>
    <property type="match status" value="1"/>
</dbReference>
<evidence type="ECO:0000256" key="4">
    <source>
        <dbReference type="PIRSR" id="PIRSR606225-1"/>
    </source>
</evidence>
<dbReference type="NCBIfam" id="TIGR00005">
    <property type="entry name" value="rluA_subfam"/>
    <property type="match status" value="1"/>
</dbReference>
<dbReference type="InterPro" id="IPR036986">
    <property type="entry name" value="S4_RNA-bd_sf"/>
</dbReference>
<dbReference type="GO" id="GO:0006396">
    <property type="term" value="P:RNA processing"/>
    <property type="evidence" value="ECO:0007669"/>
    <property type="project" value="UniProtKB-ARBA"/>
</dbReference>
<dbReference type="GO" id="GO:0003723">
    <property type="term" value="F:RNA binding"/>
    <property type="evidence" value="ECO:0007669"/>
    <property type="project" value="UniProtKB-KW"/>
</dbReference>
<dbReference type="AlphaFoldDB" id="A0A9X1V815"/>
<dbReference type="GO" id="GO:0001522">
    <property type="term" value="P:pseudouridine synthesis"/>
    <property type="evidence" value="ECO:0007669"/>
    <property type="project" value="InterPro"/>
</dbReference>
<dbReference type="PROSITE" id="PS50889">
    <property type="entry name" value="S4"/>
    <property type="match status" value="1"/>
</dbReference>
<dbReference type="Gene3D" id="3.10.290.10">
    <property type="entry name" value="RNA-binding S4 domain"/>
    <property type="match status" value="1"/>
</dbReference>
<comment type="catalytic activity">
    <reaction evidence="1 6">
        <text>a uridine in RNA = a pseudouridine in RNA</text>
        <dbReference type="Rhea" id="RHEA:48348"/>
        <dbReference type="Rhea" id="RHEA-COMP:12068"/>
        <dbReference type="Rhea" id="RHEA-COMP:12069"/>
        <dbReference type="ChEBI" id="CHEBI:65314"/>
        <dbReference type="ChEBI" id="CHEBI:65315"/>
    </reaction>
</comment>
<dbReference type="CDD" id="cd00165">
    <property type="entry name" value="S4"/>
    <property type="match status" value="1"/>
</dbReference>
<dbReference type="Proteomes" id="UP001139263">
    <property type="component" value="Unassembled WGS sequence"/>
</dbReference>
<comment type="function">
    <text evidence="6">Responsible for synthesis of pseudouridine from uracil.</text>
</comment>
<dbReference type="CDD" id="cd02869">
    <property type="entry name" value="PseudoU_synth_RluA_like"/>
    <property type="match status" value="1"/>
</dbReference>
<evidence type="ECO:0000313" key="8">
    <source>
        <dbReference type="EMBL" id="MCI0182958.1"/>
    </source>
</evidence>
<organism evidence="8 9">
    <name type="scientific">Sulfoacidibacillus ferrooxidans</name>
    <dbReference type="NCBI Taxonomy" id="2005001"/>
    <lineage>
        <taxon>Bacteria</taxon>
        <taxon>Bacillati</taxon>
        <taxon>Bacillota</taxon>
        <taxon>Bacilli</taxon>
        <taxon>Bacillales</taxon>
        <taxon>Alicyclobacillaceae</taxon>
        <taxon>Sulfoacidibacillus</taxon>
    </lineage>
</organism>
<dbReference type="GO" id="GO:0140098">
    <property type="term" value="F:catalytic activity, acting on RNA"/>
    <property type="evidence" value="ECO:0007669"/>
    <property type="project" value="UniProtKB-ARBA"/>
</dbReference>
<keyword evidence="9" id="KW-1185">Reference proteome</keyword>
<dbReference type="EMBL" id="JALBUF010000002">
    <property type="protein sequence ID" value="MCI0182958.1"/>
    <property type="molecule type" value="Genomic_DNA"/>
</dbReference>
<evidence type="ECO:0000256" key="6">
    <source>
        <dbReference type="RuleBase" id="RU362028"/>
    </source>
</evidence>
<dbReference type="InterPro" id="IPR050188">
    <property type="entry name" value="RluA_PseudoU_synthase"/>
</dbReference>
<evidence type="ECO:0000256" key="5">
    <source>
        <dbReference type="PROSITE-ProRule" id="PRU00182"/>
    </source>
</evidence>
<dbReference type="PROSITE" id="PS01129">
    <property type="entry name" value="PSI_RLU"/>
    <property type="match status" value="1"/>
</dbReference>
<protein>
    <recommendedName>
        <fullName evidence="6">Pseudouridine synthase</fullName>
        <ecNumber evidence="6">5.4.99.-</ecNumber>
    </recommendedName>
</protein>
<dbReference type="InterPro" id="IPR006224">
    <property type="entry name" value="PsdUridine_synth_RluA-like_CS"/>
</dbReference>
<proteinExistence type="inferred from homology"/>
<evidence type="ECO:0000259" key="7">
    <source>
        <dbReference type="Pfam" id="PF00849"/>
    </source>
</evidence>
<feature type="active site" evidence="4">
    <location>
        <position position="145"/>
    </location>
</feature>
<evidence type="ECO:0000313" key="9">
    <source>
        <dbReference type="Proteomes" id="UP001139263"/>
    </source>
</evidence>
<reference evidence="8" key="1">
    <citation type="submission" date="2022-03" db="EMBL/GenBank/DDBJ databases">
        <title>Draft Genome Sequence of Firmicute Strain S0AB, a Heterotrophic Iron/Sulfur-Oxidizing Extreme Acidophile.</title>
        <authorList>
            <person name="Vergara E."/>
            <person name="Pakostova E."/>
            <person name="Johnson D.B."/>
            <person name="Holmes D.S."/>
        </authorList>
    </citation>
    <scope>NUCLEOTIDE SEQUENCE</scope>
    <source>
        <strain evidence="8">S0AB</strain>
    </source>
</reference>
<dbReference type="SUPFAM" id="SSF55120">
    <property type="entry name" value="Pseudouridine synthase"/>
    <property type="match status" value="1"/>
</dbReference>
<dbReference type="InterPro" id="IPR006225">
    <property type="entry name" value="PsdUridine_synth_RluC/D"/>
</dbReference>
<evidence type="ECO:0000256" key="1">
    <source>
        <dbReference type="ARBA" id="ARBA00000073"/>
    </source>
</evidence>
<dbReference type="Gene3D" id="3.30.2350.10">
    <property type="entry name" value="Pseudouridine synthase"/>
    <property type="match status" value="1"/>
</dbReference>
<dbReference type="GO" id="GO:0009982">
    <property type="term" value="F:pseudouridine synthase activity"/>
    <property type="evidence" value="ECO:0007669"/>
    <property type="project" value="InterPro"/>
</dbReference>
<gene>
    <name evidence="8" type="primary">rluC_2</name>
    <name evidence="8" type="ORF">MM817_01227</name>
</gene>
<comment type="similarity">
    <text evidence="2 6">Belongs to the pseudouridine synthase RluA family.</text>
</comment>
<evidence type="ECO:0000256" key="3">
    <source>
        <dbReference type="ARBA" id="ARBA00023235"/>
    </source>
</evidence>
<dbReference type="PANTHER" id="PTHR21600">
    <property type="entry name" value="MITOCHONDRIAL RNA PSEUDOURIDINE SYNTHASE"/>
    <property type="match status" value="1"/>
</dbReference>
<feature type="domain" description="Pseudouridine synthase RsuA/RluA-like" evidence="7">
    <location>
        <begin position="93"/>
        <end position="250"/>
    </location>
</feature>
<dbReference type="InterPro" id="IPR020103">
    <property type="entry name" value="PsdUridine_synth_cat_dom_sf"/>
</dbReference>
<evidence type="ECO:0000256" key="2">
    <source>
        <dbReference type="ARBA" id="ARBA00010876"/>
    </source>
</evidence>
<name>A0A9X1V815_9BACL</name>
<sequence length="311" mass="34971">MIQFEILRQDSGKKLHRYVRQTLPGLPLSGIYKMIRVGRIKINGKKGKNDTVLMAGDQLTIYIAEEEYSQLAKTKPKFQGVPGDLDIVYEDEQLLVVNKPVGLLTHPDETEHKDTLINRALAYLYRQGEISDGRSFLPATVNRLDRNTSGIVLIGKDSETIRELAKNVREHLVHKQYLAIVWGKLFGEGDIDDPLTRDHMQNITRIDRMEKESAKSALTHYRALGTAAGFTLVQIDLISGRTHQIRAHMKALGHPLLGDVKYGGKTAFEVEHHLLHAHLVELPDGSRFVAPPSPVFTSVLQSTGLRRYMPS</sequence>
<keyword evidence="3 6" id="KW-0413">Isomerase</keyword>
<comment type="caution">
    <text evidence="8">The sequence shown here is derived from an EMBL/GenBank/DDBJ whole genome shotgun (WGS) entry which is preliminary data.</text>
</comment>
<dbReference type="RefSeq" id="WP_241712586.1">
    <property type="nucleotide sequence ID" value="NZ_JALBUF010000002.1"/>
</dbReference>
<accession>A0A9X1V815</accession>
<dbReference type="EC" id="5.4.99.-" evidence="6"/>